<dbReference type="InterPro" id="IPR012677">
    <property type="entry name" value="Nucleotide-bd_a/b_plait_sf"/>
</dbReference>
<evidence type="ECO:0000256" key="1">
    <source>
        <dbReference type="ARBA" id="ARBA00022884"/>
    </source>
</evidence>
<feature type="compositionally biased region" description="Polar residues" evidence="3">
    <location>
        <begin position="101"/>
        <end position="126"/>
    </location>
</feature>
<dbReference type="InterPro" id="IPR050886">
    <property type="entry name" value="RNA-binding_reg"/>
</dbReference>
<gene>
    <name evidence="5" type="ORF">TCIL3000_11_12740</name>
</gene>
<evidence type="ECO:0000259" key="4">
    <source>
        <dbReference type="PROSITE" id="PS50102"/>
    </source>
</evidence>
<dbReference type="EMBL" id="HE575324">
    <property type="protein sequence ID" value="CCC95778.1"/>
    <property type="molecule type" value="Genomic_DNA"/>
</dbReference>
<accession>G0V2A6</accession>
<dbReference type="AlphaFoldDB" id="G0V2A6"/>
<dbReference type="SUPFAM" id="SSF54928">
    <property type="entry name" value="RNA-binding domain, RBD"/>
    <property type="match status" value="1"/>
</dbReference>
<sequence length="218" mass="23676">MSTQQGPESPGANCNVYVASLPLHFDDDQLFALFSPYGRITSARIMRSKGARQSRGYGFVLYKDPSSAELAISSLLGCVIDGSRIQVRMAHPGASVAYNGQRGSRSENTTPHARTERTPSLQSPAVTQPLLPRQSAFSRQHDASNMMLPTYPVTAMYPTMYPQVVPQMVAPPQTPTSGAVPQVVFVPQFSQQLNPMPTPTVYMMVPDTMQAVTTPTLA</sequence>
<dbReference type="PROSITE" id="PS50102">
    <property type="entry name" value="RRM"/>
    <property type="match status" value="1"/>
</dbReference>
<dbReference type="GO" id="GO:0003723">
    <property type="term" value="F:RNA binding"/>
    <property type="evidence" value="ECO:0007669"/>
    <property type="project" value="UniProtKB-UniRule"/>
</dbReference>
<dbReference type="PANTHER" id="PTHR48024:SF54">
    <property type="entry name" value="PROTEIN, PUTATIVE-RELATED"/>
    <property type="match status" value="1"/>
</dbReference>
<dbReference type="InterPro" id="IPR000504">
    <property type="entry name" value="RRM_dom"/>
</dbReference>
<organism evidence="5">
    <name type="scientific">Trypanosoma congolense (strain IL3000)</name>
    <dbReference type="NCBI Taxonomy" id="1068625"/>
    <lineage>
        <taxon>Eukaryota</taxon>
        <taxon>Discoba</taxon>
        <taxon>Euglenozoa</taxon>
        <taxon>Kinetoplastea</taxon>
        <taxon>Metakinetoplastina</taxon>
        <taxon>Trypanosomatida</taxon>
        <taxon>Trypanosomatidae</taxon>
        <taxon>Trypanosoma</taxon>
        <taxon>Nannomonas</taxon>
    </lineage>
</organism>
<reference evidence="5" key="1">
    <citation type="journal article" date="2012" name="Proc. Natl. Acad. Sci. U.S.A.">
        <title>Antigenic diversity is generated by distinct evolutionary mechanisms in African trypanosome species.</title>
        <authorList>
            <person name="Jackson A.P."/>
            <person name="Berry A."/>
            <person name="Aslett M."/>
            <person name="Allison H.C."/>
            <person name="Burton P."/>
            <person name="Vavrova-Anderson J."/>
            <person name="Brown R."/>
            <person name="Browne H."/>
            <person name="Corton N."/>
            <person name="Hauser H."/>
            <person name="Gamble J."/>
            <person name="Gilderthorp R."/>
            <person name="Marcello L."/>
            <person name="McQuillan J."/>
            <person name="Otto T.D."/>
            <person name="Quail M.A."/>
            <person name="Sanders M.J."/>
            <person name="van Tonder A."/>
            <person name="Ginger M.L."/>
            <person name="Field M.C."/>
            <person name="Barry J.D."/>
            <person name="Hertz-Fowler C."/>
            <person name="Berriman M."/>
        </authorList>
    </citation>
    <scope>NUCLEOTIDE SEQUENCE</scope>
    <source>
        <strain evidence="5">IL3000</strain>
    </source>
</reference>
<dbReference type="Gene3D" id="3.30.70.330">
    <property type="match status" value="1"/>
</dbReference>
<evidence type="ECO:0000256" key="2">
    <source>
        <dbReference type="PROSITE-ProRule" id="PRU00176"/>
    </source>
</evidence>
<feature type="region of interest" description="Disordered" evidence="3">
    <location>
        <begin position="96"/>
        <end position="129"/>
    </location>
</feature>
<evidence type="ECO:0000313" key="5">
    <source>
        <dbReference type="EMBL" id="CCC95778.1"/>
    </source>
</evidence>
<dbReference type="VEuPathDB" id="TriTrypDB:TcIL3000.11.12740"/>
<name>G0V2A6_TRYCI</name>
<keyword evidence="1 2" id="KW-0694">RNA-binding</keyword>
<dbReference type="InterPro" id="IPR035979">
    <property type="entry name" value="RBD_domain_sf"/>
</dbReference>
<proteinExistence type="predicted"/>
<feature type="domain" description="RRM" evidence="4">
    <location>
        <begin position="14"/>
        <end position="92"/>
    </location>
</feature>
<dbReference type="GO" id="GO:0005634">
    <property type="term" value="C:nucleus"/>
    <property type="evidence" value="ECO:0007669"/>
    <property type="project" value="TreeGrafter"/>
</dbReference>
<dbReference type="SMART" id="SM00360">
    <property type="entry name" value="RRM"/>
    <property type="match status" value="1"/>
</dbReference>
<evidence type="ECO:0000256" key="3">
    <source>
        <dbReference type="SAM" id="MobiDB-lite"/>
    </source>
</evidence>
<dbReference type="Pfam" id="PF00076">
    <property type="entry name" value="RRM_1"/>
    <property type="match status" value="1"/>
</dbReference>
<protein>
    <submittedName>
        <fullName evidence="5">Uncharacterized protein TCIL3000_11_12740</fullName>
    </submittedName>
</protein>
<dbReference type="PANTHER" id="PTHR48024">
    <property type="entry name" value="GEO13361P1-RELATED"/>
    <property type="match status" value="1"/>
</dbReference>